<accession>A0A081C1I3</accession>
<gene>
    <name evidence="1" type="ORF">U27_05412</name>
</gene>
<dbReference type="HOGENOM" id="CLU_2116184_0_0_0"/>
<dbReference type="EMBL" id="DF820467">
    <property type="protein sequence ID" value="GAK58438.1"/>
    <property type="molecule type" value="Genomic_DNA"/>
</dbReference>
<name>A0A081C1I3_VECG1</name>
<dbReference type="Proteomes" id="UP000030661">
    <property type="component" value="Unassembled WGS sequence"/>
</dbReference>
<organism evidence="1">
    <name type="scientific">Vecturithrix granuli</name>
    <dbReference type="NCBI Taxonomy" id="1499967"/>
    <lineage>
        <taxon>Bacteria</taxon>
        <taxon>Candidatus Moduliflexota</taxon>
        <taxon>Candidatus Vecturitrichia</taxon>
        <taxon>Candidatus Vecturitrichales</taxon>
        <taxon>Candidatus Vecturitrichaceae</taxon>
        <taxon>Candidatus Vecturithrix</taxon>
    </lineage>
</organism>
<reference evidence="1" key="1">
    <citation type="journal article" date="2015" name="PeerJ">
        <title>First genomic representation of candidate bacterial phylum KSB3 points to enhanced environmental sensing as a trigger of wastewater bulking.</title>
        <authorList>
            <person name="Sekiguchi Y."/>
            <person name="Ohashi A."/>
            <person name="Parks D.H."/>
            <person name="Yamauchi T."/>
            <person name="Tyson G.W."/>
            <person name="Hugenholtz P."/>
        </authorList>
    </citation>
    <scope>NUCLEOTIDE SEQUENCE [LARGE SCALE GENOMIC DNA]</scope>
</reference>
<dbReference type="AlphaFoldDB" id="A0A081C1I3"/>
<keyword evidence="2" id="KW-1185">Reference proteome</keyword>
<evidence type="ECO:0000313" key="1">
    <source>
        <dbReference type="EMBL" id="GAK58438.1"/>
    </source>
</evidence>
<sequence length="114" mass="13480">MIQHIPQHCLQPEMQSVAQFCRIVEEYARQSHDPHLTARLCETQAERLRISRQEVSVETIDLLLDTLLNTLRHVAEGEGRKWGTLWGRFFAPAFRRKRRYFSQAKKPPKLLLQK</sequence>
<evidence type="ECO:0000313" key="2">
    <source>
        <dbReference type="Proteomes" id="UP000030661"/>
    </source>
</evidence>
<protein>
    <submittedName>
        <fullName evidence="1">Uncharacterized protein</fullName>
    </submittedName>
</protein>
<proteinExistence type="predicted"/>